<protein>
    <submittedName>
        <fullName evidence="9">ABC transporter permease subunit</fullName>
    </submittedName>
</protein>
<keyword evidence="2 7" id="KW-0813">Transport</keyword>
<evidence type="ECO:0000313" key="9">
    <source>
        <dbReference type="EMBL" id="TXL82284.1"/>
    </source>
</evidence>
<comment type="similarity">
    <text evidence="7">Belongs to the binding-protein-dependent transport system permease family.</text>
</comment>
<keyword evidence="10" id="KW-1185">Reference proteome</keyword>
<name>A0A5C8PW13_9HYPH</name>
<evidence type="ECO:0000313" key="10">
    <source>
        <dbReference type="Proteomes" id="UP000321638"/>
    </source>
</evidence>
<evidence type="ECO:0000256" key="7">
    <source>
        <dbReference type="RuleBase" id="RU363032"/>
    </source>
</evidence>
<evidence type="ECO:0000256" key="3">
    <source>
        <dbReference type="ARBA" id="ARBA00022475"/>
    </source>
</evidence>
<dbReference type="GO" id="GO:0005886">
    <property type="term" value="C:plasma membrane"/>
    <property type="evidence" value="ECO:0007669"/>
    <property type="project" value="UniProtKB-SubCell"/>
</dbReference>
<proteinExistence type="inferred from homology"/>
<feature type="transmembrane region" description="Helical" evidence="7">
    <location>
        <begin position="178"/>
        <end position="197"/>
    </location>
</feature>
<sequence>MSLAARWRDSALVVAAILALWQAINLVGGDNLMTSPLATVQHAADMVGQARFWPHLRETVTAYLAALAIAVFGGIGFGVLLGAHRLTGEVAEPIFVALYSIPKVTLYPVILLAFGLGIQAKIAFGALHGIIPIVIFSLNAVRQVNRTWLRTARTMSLTPMQTVRHVIIPATVPEIFSGLRVGAALTLLGTMLGELFASQRGLGFLLMTAIDLHDVKTIMAIALLITLFSVAMNAAMLALDRRLHARF</sequence>
<feature type="transmembrane region" description="Helical" evidence="7">
    <location>
        <begin position="60"/>
        <end position="82"/>
    </location>
</feature>
<dbReference type="CDD" id="cd06261">
    <property type="entry name" value="TM_PBP2"/>
    <property type="match status" value="1"/>
</dbReference>
<feature type="transmembrane region" description="Helical" evidence="7">
    <location>
        <begin position="217"/>
        <end position="239"/>
    </location>
</feature>
<dbReference type="AlphaFoldDB" id="A0A5C8PW13"/>
<keyword evidence="6 7" id="KW-0472">Membrane</keyword>
<dbReference type="SUPFAM" id="SSF161098">
    <property type="entry name" value="MetI-like"/>
    <property type="match status" value="1"/>
</dbReference>
<dbReference type="RefSeq" id="WP_147844990.1">
    <property type="nucleotide sequence ID" value="NZ_VDUZ01000001.1"/>
</dbReference>
<feature type="transmembrane region" description="Helical" evidence="7">
    <location>
        <begin position="94"/>
        <end position="116"/>
    </location>
</feature>
<dbReference type="PANTHER" id="PTHR30151">
    <property type="entry name" value="ALKANE SULFONATE ABC TRANSPORTER-RELATED, MEMBRANE SUBUNIT"/>
    <property type="match status" value="1"/>
</dbReference>
<gene>
    <name evidence="9" type="ORF">FHP25_00875</name>
</gene>
<evidence type="ECO:0000256" key="6">
    <source>
        <dbReference type="ARBA" id="ARBA00023136"/>
    </source>
</evidence>
<keyword evidence="3" id="KW-1003">Cell membrane</keyword>
<comment type="caution">
    <text evidence="9">The sequence shown here is derived from an EMBL/GenBank/DDBJ whole genome shotgun (WGS) entry which is preliminary data.</text>
</comment>
<dbReference type="PROSITE" id="PS50928">
    <property type="entry name" value="ABC_TM1"/>
    <property type="match status" value="1"/>
</dbReference>
<dbReference type="Proteomes" id="UP000321638">
    <property type="component" value="Unassembled WGS sequence"/>
</dbReference>
<dbReference type="GO" id="GO:0055085">
    <property type="term" value="P:transmembrane transport"/>
    <property type="evidence" value="ECO:0007669"/>
    <property type="project" value="InterPro"/>
</dbReference>
<dbReference type="EMBL" id="VDUZ01000001">
    <property type="protein sequence ID" value="TXL82284.1"/>
    <property type="molecule type" value="Genomic_DNA"/>
</dbReference>
<dbReference type="PANTHER" id="PTHR30151:SF0">
    <property type="entry name" value="ABC TRANSPORTER PERMEASE PROTEIN MJ0413-RELATED"/>
    <property type="match status" value="1"/>
</dbReference>
<evidence type="ECO:0000256" key="1">
    <source>
        <dbReference type="ARBA" id="ARBA00004651"/>
    </source>
</evidence>
<evidence type="ECO:0000259" key="8">
    <source>
        <dbReference type="PROSITE" id="PS50928"/>
    </source>
</evidence>
<keyword evidence="4 7" id="KW-0812">Transmembrane</keyword>
<evidence type="ECO:0000256" key="2">
    <source>
        <dbReference type="ARBA" id="ARBA00022448"/>
    </source>
</evidence>
<evidence type="ECO:0000256" key="5">
    <source>
        <dbReference type="ARBA" id="ARBA00022989"/>
    </source>
</evidence>
<dbReference type="Gene3D" id="1.10.3720.10">
    <property type="entry name" value="MetI-like"/>
    <property type="match status" value="1"/>
</dbReference>
<evidence type="ECO:0000256" key="4">
    <source>
        <dbReference type="ARBA" id="ARBA00022692"/>
    </source>
</evidence>
<feature type="domain" description="ABC transmembrane type-1" evidence="8">
    <location>
        <begin position="56"/>
        <end position="236"/>
    </location>
</feature>
<dbReference type="InterPro" id="IPR000515">
    <property type="entry name" value="MetI-like"/>
</dbReference>
<reference evidence="9 10" key="1">
    <citation type="submission" date="2019-06" db="EMBL/GenBank/DDBJ databases">
        <title>New taxonomy in bacterial strain CC-CFT640, isolated from vineyard.</title>
        <authorList>
            <person name="Lin S.-Y."/>
            <person name="Tsai C.-F."/>
            <person name="Young C.-C."/>
        </authorList>
    </citation>
    <scope>NUCLEOTIDE SEQUENCE [LARGE SCALE GENOMIC DNA]</scope>
    <source>
        <strain evidence="9 10">CC-CFT640</strain>
    </source>
</reference>
<comment type="subcellular location">
    <subcellularLocation>
        <location evidence="1 7">Cell membrane</location>
        <topology evidence="1 7">Multi-pass membrane protein</topology>
    </subcellularLocation>
</comment>
<dbReference type="Pfam" id="PF00528">
    <property type="entry name" value="BPD_transp_1"/>
    <property type="match status" value="1"/>
</dbReference>
<accession>A0A5C8PW13</accession>
<keyword evidence="5 7" id="KW-1133">Transmembrane helix</keyword>
<organism evidence="9 10">
    <name type="scientific">Vineibacter terrae</name>
    <dbReference type="NCBI Taxonomy" id="2586908"/>
    <lineage>
        <taxon>Bacteria</taxon>
        <taxon>Pseudomonadati</taxon>
        <taxon>Pseudomonadota</taxon>
        <taxon>Alphaproteobacteria</taxon>
        <taxon>Hyphomicrobiales</taxon>
        <taxon>Vineibacter</taxon>
    </lineage>
</organism>
<feature type="transmembrane region" description="Helical" evidence="7">
    <location>
        <begin position="122"/>
        <end position="141"/>
    </location>
</feature>
<dbReference type="InterPro" id="IPR035906">
    <property type="entry name" value="MetI-like_sf"/>
</dbReference>
<dbReference type="OrthoDB" id="8138334at2"/>